<accession>A0A7C4G8X9</accession>
<name>A0A7C4G8X9_UNCW3</name>
<gene>
    <name evidence="2" type="ORF">ENS41_00370</name>
</gene>
<dbReference type="PIRSF" id="PIRSF027391">
    <property type="entry name" value="Hpre_diP_synt_I"/>
    <property type="match status" value="1"/>
</dbReference>
<keyword evidence="1" id="KW-0472">Membrane</keyword>
<feature type="transmembrane region" description="Helical" evidence="1">
    <location>
        <begin position="38"/>
        <end position="65"/>
    </location>
</feature>
<dbReference type="InterPro" id="IPR014535">
    <property type="entry name" value="Hpre_diP_synt_I"/>
</dbReference>
<reference evidence="2" key="1">
    <citation type="journal article" date="2020" name="mSystems">
        <title>Genome- and Community-Level Interaction Insights into Carbon Utilization and Element Cycling Functions of Hydrothermarchaeota in Hydrothermal Sediment.</title>
        <authorList>
            <person name="Zhou Z."/>
            <person name="Liu Y."/>
            <person name="Xu W."/>
            <person name="Pan J."/>
            <person name="Luo Z.H."/>
            <person name="Li M."/>
        </authorList>
    </citation>
    <scope>NUCLEOTIDE SEQUENCE [LARGE SCALE GENOMIC DNA]</scope>
    <source>
        <strain evidence="2">SpSt-488</strain>
    </source>
</reference>
<dbReference type="AlphaFoldDB" id="A0A7C4G8X9"/>
<organism evidence="2">
    <name type="scientific">candidate division WOR-3 bacterium</name>
    <dbReference type="NCBI Taxonomy" id="2052148"/>
    <lineage>
        <taxon>Bacteria</taxon>
        <taxon>Bacteria division WOR-3</taxon>
    </lineage>
</organism>
<feature type="transmembrane region" description="Helical" evidence="1">
    <location>
        <begin position="77"/>
        <end position="95"/>
    </location>
</feature>
<dbReference type="InterPro" id="IPR010898">
    <property type="entry name" value="Hpre_diP_synth_I"/>
</dbReference>
<keyword evidence="1" id="KW-1133">Transmembrane helix</keyword>
<proteinExistence type="predicted"/>
<evidence type="ECO:0000313" key="2">
    <source>
        <dbReference type="EMBL" id="HGK27394.1"/>
    </source>
</evidence>
<feature type="transmembrane region" description="Helical" evidence="1">
    <location>
        <begin position="136"/>
        <end position="159"/>
    </location>
</feature>
<evidence type="ECO:0000256" key="1">
    <source>
        <dbReference type="SAM" id="Phobius"/>
    </source>
</evidence>
<protein>
    <submittedName>
        <fullName evidence="2">Heptaprenyl diphosphate synthase</fullName>
    </submittedName>
</protein>
<dbReference type="Pfam" id="PF07456">
    <property type="entry name" value="Hpre_diP_synt_I"/>
    <property type="match status" value="1"/>
</dbReference>
<dbReference type="EMBL" id="DSUT01000009">
    <property type="protein sequence ID" value="HGK27394.1"/>
    <property type="molecule type" value="Genomic_DNA"/>
</dbReference>
<comment type="caution">
    <text evidence="2">The sequence shown here is derived from an EMBL/GenBank/DDBJ whole genome shotgun (WGS) entry which is preliminary data.</text>
</comment>
<sequence>MESRARAARVAVYAALATGLYMAESVLPGPLPWLRIGVANVGVVLALYDIGAGAAAVAVGIKLVLGSLLLGRLLTPFFWLGAAGSLAGLALMVLVKTVAGRVVGPVGASAAGGVGHNLGQLAAARLLMLPGTAAAALMPVMMLTGTVSGTAVGLLVRLVQLRLSESDRAA</sequence>
<keyword evidence="1" id="KW-0812">Transmembrane</keyword>